<evidence type="ECO:0000256" key="4">
    <source>
        <dbReference type="ARBA" id="ARBA00022741"/>
    </source>
</evidence>
<feature type="domain" description="ABC transporter" evidence="10">
    <location>
        <begin position="355"/>
        <end position="598"/>
    </location>
</feature>
<keyword evidence="3 9" id="KW-0812">Transmembrane</keyword>
<accession>A0A2K8U725</accession>
<keyword evidence="4" id="KW-0547">Nucleotide-binding</keyword>
<evidence type="ECO:0000313" key="12">
    <source>
        <dbReference type="EMBL" id="AUB81219.1"/>
    </source>
</evidence>
<dbReference type="EMBL" id="CP020370">
    <property type="protein sequence ID" value="AUB81219.1"/>
    <property type="molecule type" value="Genomic_DNA"/>
</dbReference>
<dbReference type="InterPro" id="IPR011527">
    <property type="entry name" value="ABC1_TM_dom"/>
</dbReference>
<evidence type="ECO:0000256" key="3">
    <source>
        <dbReference type="ARBA" id="ARBA00022692"/>
    </source>
</evidence>
<evidence type="ECO:0000259" key="10">
    <source>
        <dbReference type="PROSITE" id="PS50893"/>
    </source>
</evidence>
<gene>
    <name evidence="12" type="ORF">THSYN_09825</name>
</gene>
<evidence type="ECO:0000313" key="13">
    <source>
        <dbReference type="Proteomes" id="UP000232638"/>
    </source>
</evidence>
<dbReference type="GO" id="GO:0140359">
    <property type="term" value="F:ABC-type transporter activity"/>
    <property type="evidence" value="ECO:0007669"/>
    <property type="project" value="InterPro"/>
</dbReference>
<dbReference type="SUPFAM" id="SSF52540">
    <property type="entry name" value="P-loop containing nucleoside triphosphate hydrolases"/>
    <property type="match status" value="1"/>
</dbReference>
<evidence type="ECO:0000256" key="2">
    <source>
        <dbReference type="ARBA" id="ARBA00022448"/>
    </source>
</evidence>
<proteinExistence type="predicted"/>
<dbReference type="GO" id="GO:0005524">
    <property type="term" value="F:ATP binding"/>
    <property type="evidence" value="ECO:0007669"/>
    <property type="project" value="UniProtKB-KW"/>
</dbReference>
<dbReference type="PANTHER" id="PTHR11384:SF59">
    <property type="entry name" value="LYSOSOMAL COBALAMIN TRANSPORTER ABCD4"/>
    <property type="match status" value="1"/>
</dbReference>
<feature type="transmembrane region" description="Helical" evidence="9">
    <location>
        <begin position="72"/>
        <end position="96"/>
    </location>
</feature>
<keyword evidence="7 9" id="KW-0472">Membrane</keyword>
<dbReference type="PROSITE" id="PS50929">
    <property type="entry name" value="ABC_TM1F"/>
    <property type="match status" value="1"/>
</dbReference>
<evidence type="ECO:0000256" key="8">
    <source>
        <dbReference type="SAM" id="MobiDB-lite"/>
    </source>
</evidence>
<evidence type="ECO:0000256" key="1">
    <source>
        <dbReference type="ARBA" id="ARBA00004651"/>
    </source>
</evidence>
<keyword evidence="5" id="KW-0067">ATP-binding</keyword>
<keyword evidence="13" id="KW-1185">Reference proteome</keyword>
<dbReference type="SUPFAM" id="SSF90123">
    <property type="entry name" value="ABC transporter transmembrane region"/>
    <property type="match status" value="1"/>
</dbReference>
<dbReference type="GO" id="GO:0016887">
    <property type="term" value="F:ATP hydrolysis activity"/>
    <property type="evidence" value="ECO:0007669"/>
    <property type="project" value="InterPro"/>
</dbReference>
<dbReference type="PROSITE" id="PS00211">
    <property type="entry name" value="ABC_TRANSPORTER_1"/>
    <property type="match status" value="1"/>
</dbReference>
<evidence type="ECO:0000256" key="6">
    <source>
        <dbReference type="ARBA" id="ARBA00022989"/>
    </source>
</evidence>
<reference evidence="12 13" key="1">
    <citation type="submission" date="2017-03" db="EMBL/GenBank/DDBJ databases">
        <title>Complete genome sequence of Candidatus 'Thiodictyon syntrophicum' sp. nov. strain Cad16T, a photolithoautotroph purple sulfur bacterium isolated from an alpine meromictic lake.</title>
        <authorList>
            <person name="Luedin S.M."/>
            <person name="Pothier J.F."/>
            <person name="Danza F."/>
            <person name="Storelli N."/>
            <person name="Wittwer M."/>
            <person name="Tonolla M."/>
        </authorList>
    </citation>
    <scope>NUCLEOTIDE SEQUENCE [LARGE SCALE GENOMIC DNA]</scope>
    <source>
        <strain evidence="12 13">Cad16T</strain>
    </source>
</reference>
<sequence length="598" mass="66263">MKPIRMSLSKNAWPRFWGMITALARSEVGPQAKLFAALLVVFLLSISALNVINSYVGRDFMTAIESKEMGTFVKYALLYLIVFAVSTMVAVFHRYCEERLGLLWRKWLTARAIDKYTGDHIYFKMNAYGDLKNPDQRISEDIRSLTATTLSFVLMFLNATITVIAFAGVMWSISPLLLLVTILYAAAGSLFSYFLGRPLIQLNYDQSDKEANFRARLLHVREHAEAIALVRQEDRLRDRLHDRLDQLIANFRRIIDVNRNLGFFTTGYNYLIQIIPALLVAPLFISGQAEFGVITQSAMAFGHLIGAFSLIVTQFQSISAYSAVIVRLSALANAMQVAADTASPAITYCSDCGLIAFDRLTLKSPRSGRHLIKDLTVSIPAGTHVLIRVADDSARTALFRATASLWSGGEGEITRPDPGDLLFLPERPYVPPGTLREVLLPAATERHPADQSTHAARAEAAGKAKAGSGRRFSDEGILTTLRRLKLVAAIERAGGLDNEKGWGELLSLGEQQVLAFARVLLAEPAFVFLDHPSRALTEGQVDELLHLLRERGITYVTLGEEDDDTTMYDQLLTIHRDGHWTLVPLPGKAADGERLIQA</sequence>
<keyword evidence="6 9" id="KW-1133">Transmembrane helix</keyword>
<dbReference type="PANTHER" id="PTHR11384">
    <property type="entry name" value="ATP-BINDING CASSETTE, SUB-FAMILY D MEMBER"/>
    <property type="match status" value="1"/>
</dbReference>
<feature type="domain" description="ABC transmembrane type-1" evidence="11">
    <location>
        <begin position="37"/>
        <end position="320"/>
    </location>
</feature>
<dbReference type="PROSITE" id="PS50893">
    <property type="entry name" value="ABC_TRANSPORTER_2"/>
    <property type="match status" value="1"/>
</dbReference>
<protein>
    <submittedName>
        <fullName evidence="12">ABC transporter</fullName>
    </submittedName>
</protein>
<feature type="region of interest" description="Disordered" evidence="8">
    <location>
        <begin position="447"/>
        <end position="469"/>
    </location>
</feature>
<dbReference type="InterPro" id="IPR036640">
    <property type="entry name" value="ABC1_TM_sf"/>
</dbReference>
<comment type="subcellular location">
    <subcellularLocation>
        <location evidence="1">Cell membrane</location>
        <topology evidence="1">Multi-pass membrane protein</topology>
    </subcellularLocation>
</comment>
<evidence type="ECO:0000259" key="11">
    <source>
        <dbReference type="PROSITE" id="PS50929"/>
    </source>
</evidence>
<dbReference type="Gene3D" id="1.20.1560.10">
    <property type="entry name" value="ABC transporter type 1, transmembrane domain"/>
    <property type="match status" value="1"/>
</dbReference>
<dbReference type="OrthoDB" id="9810134at2"/>
<dbReference type="KEGG" id="tsy:THSYN_09825"/>
<keyword evidence="2" id="KW-0813">Transport</keyword>
<evidence type="ECO:0000256" key="9">
    <source>
        <dbReference type="SAM" id="Phobius"/>
    </source>
</evidence>
<dbReference type="InterPro" id="IPR027417">
    <property type="entry name" value="P-loop_NTPase"/>
</dbReference>
<evidence type="ECO:0000256" key="7">
    <source>
        <dbReference type="ARBA" id="ARBA00023136"/>
    </source>
</evidence>
<dbReference type="Gene3D" id="3.40.50.300">
    <property type="entry name" value="P-loop containing nucleotide triphosphate hydrolases"/>
    <property type="match status" value="1"/>
</dbReference>
<feature type="transmembrane region" description="Helical" evidence="9">
    <location>
        <begin position="145"/>
        <end position="170"/>
    </location>
</feature>
<dbReference type="Proteomes" id="UP000232638">
    <property type="component" value="Chromosome"/>
</dbReference>
<dbReference type="GO" id="GO:0005886">
    <property type="term" value="C:plasma membrane"/>
    <property type="evidence" value="ECO:0007669"/>
    <property type="project" value="UniProtKB-SubCell"/>
</dbReference>
<organism evidence="12 13">
    <name type="scientific">Candidatus Thiodictyon syntrophicum</name>
    <dbReference type="NCBI Taxonomy" id="1166950"/>
    <lineage>
        <taxon>Bacteria</taxon>
        <taxon>Pseudomonadati</taxon>
        <taxon>Pseudomonadota</taxon>
        <taxon>Gammaproteobacteria</taxon>
        <taxon>Chromatiales</taxon>
        <taxon>Chromatiaceae</taxon>
        <taxon>Thiodictyon</taxon>
    </lineage>
</organism>
<dbReference type="AlphaFoldDB" id="A0A2K8U725"/>
<dbReference type="InterPro" id="IPR003439">
    <property type="entry name" value="ABC_transporter-like_ATP-bd"/>
</dbReference>
<feature type="transmembrane region" description="Helical" evidence="9">
    <location>
        <begin position="261"/>
        <end position="285"/>
    </location>
</feature>
<name>A0A2K8U725_9GAMM</name>
<dbReference type="InterPro" id="IPR017871">
    <property type="entry name" value="ABC_transporter-like_CS"/>
</dbReference>
<dbReference type="Pfam" id="PF06472">
    <property type="entry name" value="ABC_membrane_2"/>
    <property type="match status" value="1"/>
</dbReference>
<dbReference type="InterPro" id="IPR050835">
    <property type="entry name" value="ABC_transporter_sub-D"/>
</dbReference>
<evidence type="ECO:0000256" key="5">
    <source>
        <dbReference type="ARBA" id="ARBA00022840"/>
    </source>
</evidence>
<feature type="transmembrane region" description="Helical" evidence="9">
    <location>
        <begin position="176"/>
        <end position="196"/>
    </location>
</feature>